<dbReference type="RefSeq" id="WP_239093435.1">
    <property type="nucleotide sequence ID" value="NZ_BOMC01000068.1"/>
</dbReference>
<reference evidence="1 2" key="1">
    <citation type="submission" date="2020-08" db="EMBL/GenBank/DDBJ databases">
        <title>Sequencing the genomes of 1000 actinobacteria strains.</title>
        <authorList>
            <person name="Klenk H.-P."/>
        </authorList>
    </citation>
    <scope>NUCLEOTIDE SEQUENCE [LARGE SCALE GENOMIC DNA]</scope>
    <source>
        <strain evidence="1 2">DSM 45518</strain>
    </source>
</reference>
<dbReference type="EMBL" id="JACHMF010000001">
    <property type="protein sequence ID" value="MBB4695900.1"/>
    <property type="molecule type" value="Genomic_DNA"/>
</dbReference>
<dbReference type="InterPro" id="IPR029060">
    <property type="entry name" value="PIN-like_dom_sf"/>
</dbReference>
<accession>A0A7W7CYL3</accession>
<protein>
    <submittedName>
        <fullName evidence="1">Putative nucleic acid-binding protein</fullName>
    </submittedName>
</protein>
<dbReference type="AlphaFoldDB" id="A0A7W7CYL3"/>
<keyword evidence="2" id="KW-1185">Reference proteome</keyword>
<dbReference type="Proteomes" id="UP000542742">
    <property type="component" value="Unassembled WGS sequence"/>
</dbReference>
<organism evidence="1 2">
    <name type="scientific">Paractinoplanes abujensis</name>
    <dbReference type="NCBI Taxonomy" id="882441"/>
    <lineage>
        <taxon>Bacteria</taxon>
        <taxon>Bacillati</taxon>
        <taxon>Actinomycetota</taxon>
        <taxon>Actinomycetes</taxon>
        <taxon>Micromonosporales</taxon>
        <taxon>Micromonosporaceae</taxon>
        <taxon>Paractinoplanes</taxon>
    </lineage>
</organism>
<name>A0A7W7CYL3_9ACTN</name>
<evidence type="ECO:0000313" key="1">
    <source>
        <dbReference type="EMBL" id="MBB4695900.1"/>
    </source>
</evidence>
<dbReference type="SUPFAM" id="SSF88723">
    <property type="entry name" value="PIN domain-like"/>
    <property type="match status" value="1"/>
</dbReference>
<dbReference type="Gene3D" id="3.40.50.1010">
    <property type="entry name" value="5'-nuclease"/>
    <property type="match status" value="1"/>
</dbReference>
<gene>
    <name evidence="1" type="ORF">BKA14_006048</name>
</gene>
<proteinExistence type="predicted"/>
<evidence type="ECO:0000313" key="2">
    <source>
        <dbReference type="Proteomes" id="UP000542742"/>
    </source>
</evidence>
<sequence>MVAGREEDGNPISGFDGQIAAICRWQVATLATRNVKDFVDTGISVIDPWQ</sequence>
<comment type="caution">
    <text evidence="1">The sequence shown here is derived from an EMBL/GenBank/DDBJ whole genome shotgun (WGS) entry which is preliminary data.</text>
</comment>